<feature type="modified residue" description="4-aspartylphosphate" evidence="3">
    <location>
        <position position="329"/>
    </location>
</feature>
<proteinExistence type="predicted"/>
<protein>
    <recommendedName>
        <fullName evidence="5">Response regulatory domain-containing protein</fullName>
    </recommendedName>
</protein>
<organism evidence="6 7">
    <name type="scientific">Saccharobesus litoralis</name>
    <dbReference type="NCBI Taxonomy" id="2172099"/>
    <lineage>
        <taxon>Bacteria</taxon>
        <taxon>Pseudomonadati</taxon>
        <taxon>Pseudomonadota</taxon>
        <taxon>Gammaproteobacteria</taxon>
        <taxon>Alteromonadales</taxon>
        <taxon>Alteromonadaceae</taxon>
        <taxon>Saccharobesus</taxon>
    </lineage>
</organism>
<reference evidence="6 7" key="1">
    <citation type="submission" date="2018-01" db="EMBL/GenBank/DDBJ databases">
        <title>Genome sequence of a Cantenovulum-like bacteria.</title>
        <authorList>
            <person name="Tan W.R."/>
            <person name="Lau N.-S."/>
            <person name="Go F."/>
            <person name="Amirul A.-A.A."/>
        </authorList>
    </citation>
    <scope>NUCLEOTIDE SEQUENCE [LARGE SCALE GENOMIC DNA]</scope>
    <source>
        <strain evidence="6 7">CCB-QB4</strain>
    </source>
</reference>
<accession>A0A2S0VW23</accession>
<dbReference type="SMART" id="SM00448">
    <property type="entry name" value="REC"/>
    <property type="match status" value="1"/>
</dbReference>
<dbReference type="Gene3D" id="3.40.50.2300">
    <property type="match status" value="1"/>
</dbReference>
<dbReference type="GO" id="GO:0000160">
    <property type="term" value="P:phosphorelay signal transduction system"/>
    <property type="evidence" value="ECO:0007669"/>
    <property type="project" value="UniProtKB-KW"/>
</dbReference>
<feature type="coiled-coil region" evidence="4">
    <location>
        <begin position="149"/>
        <end position="183"/>
    </location>
</feature>
<dbReference type="CDD" id="cd17546">
    <property type="entry name" value="REC_hyHK_CKI1_RcsC-like"/>
    <property type="match status" value="1"/>
</dbReference>
<dbReference type="InterPro" id="IPR011006">
    <property type="entry name" value="CheY-like_superfamily"/>
</dbReference>
<dbReference type="Pfam" id="PF00072">
    <property type="entry name" value="Response_reg"/>
    <property type="match status" value="1"/>
</dbReference>
<dbReference type="SUPFAM" id="SSF52172">
    <property type="entry name" value="CheY-like"/>
    <property type="match status" value="1"/>
</dbReference>
<gene>
    <name evidence="6" type="ORF">C2869_19255</name>
</gene>
<evidence type="ECO:0000313" key="6">
    <source>
        <dbReference type="EMBL" id="AWB68411.1"/>
    </source>
</evidence>
<keyword evidence="4" id="KW-0175">Coiled coil</keyword>
<evidence type="ECO:0000313" key="7">
    <source>
        <dbReference type="Proteomes" id="UP000244441"/>
    </source>
</evidence>
<dbReference type="AlphaFoldDB" id="A0A2S0VW23"/>
<keyword evidence="2" id="KW-0902">Two-component regulatory system</keyword>
<evidence type="ECO:0000259" key="5">
    <source>
        <dbReference type="PROSITE" id="PS50110"/>
    </source>
</evidence>
<dbReference type="OrthoDB" id="9814495at2"/>
<dbReference type="PROSITE" id="PS50110">
    <property type="entry name" value="RESPONSE_REGULATORY"/>
    <property type="match status" value="1"/>
</dbReference>
<evidence type="ECO:0000256" key="3">
    <source>
        <dbReference type="PROSITE-ProRule" id="PRU00169"/>
    </source>
</evidence>
<keyword evidence="1 3" id="KW-0597">Phosphoprotein</keyword>
<dbReference type="EMBL" id="CP026604">
    <property type="protein sequence ID" value="AWB68411.1"/>
    <property type="molecule type" value="Genomic_DNA"/>
</dbReference>
<dbReference type="KEGG" id="cate:C2869_19255"/>
<dbReference type="PANTHER" id="PTHR45339:SF1">
    <property type="entry name" value="HYBRID SIGNAL TRANSDUCTION HISTIDINE KINASE J"/>
    <property type="match status" value="1"/>
</dbReference>
<keyword evidence="7" id="KW-1185">Reference proteome</keyword>
<evidence type="ECO:0000256" key="4">
    <source>
        <dbReference type="SAM" id="Coils"/>
    </source>
</evidence>
<dbReference type="RefSeq" id="WP_108604470.1">
    <property type="nucleotide sequence ID" value="NZ_CP026604.1"/>
</dbReference>
<name>A0A2S0VW23_9ALTE</name>
<evidence type="ECO:0000256" key="2">
    <source>
        <dbReference type="ARBA" id="ARBA00023012"/>
    </source>
</evidence>
<sequence length="398" mass="45293">MKVNNSLATRHPKVILLHEHECDSGVSSLISSHIQDFRSYRICDEAIAAIEEFQPKILLMETDSIADTLRYYLTMVKEFNLLQYSHYVIICCSNKEAGLAYDVCQQGIFYDYFVTKPMYEKYRLKAILNQVVNLVEQQDLLLEDVGQHVKKMDADLIDLVEEAKELEQEISESIDQCRQVADEQTSAEDELNALNAGIAAIEQSVQQSLQPLIKNLIEQQLNSQAAMQIVTQRVQSDTSQKEKSTEELLASMEGLATDSEPENSQNSSSTPDIRVKKKRRVLLVEDNEIYRDMIKRILLESSFDVEESSDGLEALAKVRQHQYDLIVMDLFMPKLDGLNTTKQIRKLAPKADLPIIALTSNKNKEIVKKWLAYGISSYIVKPSKREQILSAVHKAFAE</sequence>
<dbReference type="InterPro" id="IPR001789">
    <property type="entry name" value="Sig_transdc_resp-reg_receiver"/>
</dbReference>
<dbReference type="PANTHER" id="PTHR45339">
    <property type="entry name" value="HYBRID SIGNAL TRANSDUCTION HISTIDINE KINASE J"/>
    <property type="match status" value="1"/>
</dbReference>
<evidence type="ECO:0000256" key="1">
    <source>
        <dbReference type="ARBA" id="ARBA00022553"/>
    </source>
</evidence>
<feature type="domain" description="Response regulatory" evidence="5">
    <location>
        <begin position="280"/>
        <end position="396"/>
    </location>
</feature>
<dbReference type="Proteomes" id="UP000244441">
    <property type="component" value="Chromosome"/>
</dbReference>